<reference evidence="2 3" key="1">
    <citation type="submission" date="2015-12" db="EMBL/GenBank/DDBJ databases">
        <title>The genome of Folsomia candida.</title>
        <authorList>
            <person name="Faddeeva A."/>
            <person name="Derks M.F."/>
            <person name="Anvar Y."/>
            <person name="Smit S."/>
            <person name="Van Straalen N."/>
            <person name="Roelofs D."/>
        </authorList>
    </citation>
    <scope>NUCLEOTIDE SEQUENCE [LARGE SCALE GENOMIC DNA]</scope>
    <source>
        <strain evidence="2 3">VU population</strain>
        <tissue evidence="2">Whole body</tissue>
    </source>
</reference>
<accession>A0A226EE24</accession>
<dbReference type="EMBL" id="LNIX01000005">
    <property type="protein sequence ID" value="OXA55071.1"/>
    <property type="molecule type" value="Genomic_DNA"/>
</dbReference>
<dbReference type="Proteomes" id="UP000198287">
    <property type="component" value="Unassembled WGS sequence"/>
</dbReference>
<sequence>MQNNIRMARMPVYYGVFALICAFLTPVISHPVKTGALLTDTTFKIVHNPPQQEHASLNPVIQRQNEDQIVEEAVPRPGRQSQSSKVKGVPLLNGNSLAFPHKGNILIKTPHDV</sequence>
<protein>
    <submittedName>
        <fullName evidence="2">Uncharacterized protein</fullName>
    </submittedName>
</protein>
<dbReference type="AlphaFoldDB" id="A0A226EE24"/>
<evidence type="ECO:0000313" key="3">
    <source>
        <dbReference type="Proteomes" id="UP000198287"/>
    </source>
</evidence>
<organism evidence="2 3">
    <name type="scientific">Folsomia candida</name>
    <name type="common">Springtail</name>
    <dbReference type="NCBI Taxonomy" id="158441"/>
    <lineage>
        <taxon>Eukaryota</taxon>
        <taxon>Metazoa</taxon>
        <taxon>Ecdysozoa</taxon>
        <taxon>Arthropoda</taxon>
        <taxon>Hexapoda</taxon>
        <taxon>Collembola</taxon>
        <taxon>Entomobryomorpha</taxon>
        <taxon>Isotomoidea</taxon>
        <taxon>Isotomidae</taxon>
        <taxon>Proisotominae</taxon>
        <taxon>Folsomia</taxon>
    </lineage>
</organism>
<name>A0A226EE24_FOLCA</name>
<gene>
    <name evidence="1" type="ORF">Fcan01_11692</name>
    <name evidence="2" type="ORF">Fcan01_11694</name>
</gene>
<evidence type="ECO:0000313" key="1">
    <source>
        <dbReference type="EMBL" id="OXA55065.1"/>
    </source>
</evidence>
<evidence type="ECO:0000313" key="2">
    <source>
        <dbReference type="EMBL" id="OXA55071.1"/>
    </source>
</evidence>
<dbReference type="EMBL" id="LNIX01000005">
    <property type="protein sequence ID" value="OXA55065.1"/>
    <property type="molecule type" value="Genomic_DNA"/>
</dbReference>
<keyword evidence="3" id="KW-1185">Reference proteome</keyword>
<proteinExistence type="predicted"/>
<comment type="caution">
    <text evidence="2">The sequence shown here is derived from an EMBL/GenBank/DDBJ whole genome shotgun (WGS) entry which is preliminary data.</text>
</comment>